<dbReference type="InterPro" id="IPR019141">
    <property type="entry name" value="DUF2045"/>
</dbReference>
<dbReference type="Proteomes" id="UP000789706">
    <property type="component" value="Unassembled WGS sequence"/>
</dbReference>
<comment type="similarity">
    <text evidence="2">Belongs to the ERT1/acuK family.</text>
</comment>
<dbReference type="GO" id="GO:0000977">
    <property type="term" value="F:RNA polymerase II transcription regulatory region sequence-specific DNA binding"/>
    <property type="evidence" value="ECO:0007669"/>
    <property type="project" value="TreeGrafter"/>
</dbReference>
<dbReference type="EMBL" id="CAJVPK010000421">
    <property type="protein sequence ID" value="CAG8508187.1"/>
    <property type="molecule type" value="Genomic_DNA"/>
</dbReference>
<dbReference type="InterPro" id="IPR050335">
    <property type="entry name" value="ERT1_acuK_gluconeogen_tf"/>
</dbReference>
<accession>A0A9N8ZV11</accession>
<dbReference type="GO" id="GO:0005634">
    <property type="term" value="C:nucleus"/>
    <property type="evidence" value="ECO:0007669"/>
    <property type="project" value="UniProtKB-SubCell"/>
</dbReference>
<organism evidence="11 12">
    <name type="scientific">Diversispora eburnea</name>
    <dbReference type="NCBI Taxonomy" id="1213867"/>
    <lineage>
        <taxon>Eukaryota</taxon>
        <taxon>Fungi</taxon>
        <taxon>Fungi incertae sedis</taxon>
        <taxon>Mucoromycota</taxon>
        <taxon>Glomeromycotina</taxon>
        <taxon>Glomeromycetes</taxon>
        <taxon>Diversisporales</taxon>
        <taxon>Diversisporaceae</taxon>
        <taxon>Diversispora</taxon>
    </lineage>
</organism>
<feature type="domain" description="Zn(2)-C6 fungal-type" evidence="10">
    <location>
        <begin position="26"/>
        <end position="57"/>
    </location>
</feature>
<dbReference type="GO" id="GO:0009267">
    <property type="term" value="P:cellular response to starvation"/>
    <property type="evidence" value="ECO:0007669"/>
    <property type="project" value="TreeGrafter"/>
</dbReference>
<keyword evidence="4" id="KW-0479">Metal-binding</keyword>
<keyword evidence="6" id="KW-0805">Transcription regulation</keyword>
<comment type="caution">
    <text evidence="11">The sequence shown here is derived from an EMBL/GenBank/DDBJ whole genome shotgun (WGS) entry which is preliminary data.</text>
</comment>
<dbReference type="PROSITE" id="PS50048">
    <property type="entry name" value="ZN2_CY6_FUNGAL_2"/>
    <property type="match status" value="1"/>
</dbReference>
<dbReference type="Gene3D" id="4.10.240.10">
    <property type="entry name" value="Zn(2)-C6 fungal-type DNA-binding domain"/>
    <property type="match status" value="1"/>
</dbReference>
<keyword evidence="12" id="KW-1185">Reference proteome</keyword>
<name>A0A9N8ZV11_9GLOM</name>
<dbReference type="Pfam" id="PF24990">
    <property type="entry name" value="PAS_13"/>
    <property type="match status" value="1"/>
</dbReference>
<evidence type="ECO:0000256" key="6">
    <source>
        <dbReference type="ARBA" id="ARBA00023015"/>
    </source>
</evidence>
<comment type="subcellular location">
    <subcellularLocation>
        <location evidence="1">Nucleus</location>
    </subcellularLocation>
</comment>
<evidence type="ECO:0000313" key="12">
    <source>
        <dbReference type="Proteomes" id="UP000789706"/>
    </source>
</evidence>
<dbReference type="GO" id="GO:0000981">
    <property type="term" value="F:DNA-binding transcription factor activity, RNA polymerase II-specific"/>
    <property type="evidence" value="ECO:0007669"/>
    <property type="project" value="InterPro"/>
</dbReference>
<keyword evidence="9" id="KW-0539">Nucleus</keyword>
<keyword evidence="5" id="KW-0862">Zinc</keyword>
<evidence type="ECO:0000313" key="11">
    <source>
        <dbReference type="EMBL" id="CAG8508187.1"/>
    </source>
</evidence>
<evidence type="ECO:0000256" key="5">
    <source>
        <dbReference type="ARBA" id="ARBA00022833"/>
    </source>
</evidence>
<dbReference type="Pfam" id="PF09741">
    <property type="entry name" value="DUF2045"/>
    <property type="match status" value="1"/>
</dbReference>
<dbReference type="GO" id="GO:0008270">
    <property type="term" value="F:zinc ion binding"/>
    <property type="evidence" value="ECO:0007669"/>
    <property type="project" value="InterPro"/>
</dbReference>
<dbReference type="InterPro" id="IPR056751">
    <property type="entry name" value="PAS_13"/>
</dbReference>
<evidence type="ECO:0000256" key="9">
    <source>
        <dbReference type="ARBA" id="ARBA00023242"/>
    </source>
</evidence>
<evidence type="ECO:0000256" key="8">
    <source>
        <dbReference type="ARBA" id="ARBA00023163"/>
    </source>
</evidence>
<protein>
    <submittedName>
        <fullName evidence="11">3637_t:CDS:1</fullName>
    </submittedName>
</protein>
<evidence type="ECO:0000259" key="10">
    <source>
        <dbReference type="PROSITE" id="PS50048"/>
    </source>
</evidence>
<dbReference type="InterPro" id="IPR036864">
    <property type="entry name" value="Zn2-C6_fun-type_DNA-bd_sf"/>
</dbReference>
<gene>
    <name evidence="11" type="ORF">DEBURN_LOCUS5035</name>
</gene>
<reference evidence="11" key="1">
    <citation type="submission" date="2021-06" db="EMBL/GenBank/DDBJ databases">
        <authorList>
            <person name="Kallberg Y."/>
            <person name="Tangrot J."/>
            <person name="Rosling A."/>
        </authorList>
    </citation>
    <scope>NUCLEOTIDE SEQUENCE</scope>
    <source>
        <strain evidence="11">AZ414A</strain>
    </source>
</reference>
<dbReference type="AlphaFoldDB" id="A0A9N8ZV11"/>
<dbReference type="CDD" id="cd00067">
    <property type="entry name" value="GAL4"/>
    <property type="match status" value="1"/>
</dbReference>
<evidence type="ECO:0000256" key="7">
    <source>
        <dbReference type="ARBA" id="ARBA00023125"/>
    </source>
</evidence>
<dbReference type="SUPFAM" id="SSF57701">
    <property type="entry name" value="Zn2/Cys6 DNA-binding domain"/>
    <property type="match status" value="1"/>
</dbReference>
<keyword evidence="8" id="KW-0804">Transcription</keyword>
<dbReference type="InterPro" id="IPR001138">
    <property type="entry name" value="Zn2Cys6_DnaBD"/>
</dbReference>
<keyword evidence="3" id="KW-0312">Gluconeogenesis</keyword>
<dbReference type="PANTHER" id="PTHR47659:SF1">
    <property type="entry name" value="TRANSCRIPTION ACTIVATOR OF GLUCONEOGENESIS ERT1"/>
    <property type="match status" value="1"/>
</dbReference>
<proteinExistence type="inferred from homology"/>
<evidence type="ECO:0000256" key="2">
    <source>
        <dbReference type="ARBA" id="ARBA00010855"/>
    </source>
</evidence>
<evidence type="ECO:0000256" key="3">
    <source>
        <dbReference type="ARBA" id="ARBA00022432"/>
    </source>
</evidence>
<dbReference type="SMART" id="SM00066">
    <property type="entry name" value="GAL4"/>
    <property type="match status" value="1"/>
</dbReference>
<evidence type="ECO:0000256" key="4">
    <source>
        <dbReference type="ARBA" id="ARBA00022723"/>
    </source>
</evidence>
<dbReference type="OrthoDB" id="2538135at2759"/>
<keyword evidence="7" id="KW-0238">DNA-binding</keyword>
<evidence type="ECO:0000256" key="1">
    <source>
        <dbReference type="ARBA" id="ARBA00004123"/>
    </source>
</evidence>
<dbReference type="GO" id="GO:0006094">
    <property type="term" value="P:gluconeogenesis"/>
    <property type="evidence" value="ECO:0007669"/>
    <property type="project" value="UniProtKB-KW"/>
</dbReference>
<sequence length="597" mass="67555">MSESIQSSSATEHTESPSRRKKATRACFHCQKAHLTCDDSRPCQRCIKRDLAASCTDGIRKKAKYLQDSNYDGITSQTPNQPLFIHNGHNGFPSTPNNIIDPSTLFGSNNGFPLTPGTTTTANVNYGFGSEAVNLEYSILSNIGIVNEMGMIENNWQHHPSLQRTSPIITASGSGIGSNLIGKKKMYSNTPENVYANVKKPFSMEKDHIERIVRALATFRPSFIALIMNLTEEDLIFMEKCFQRTILEFEKLISFSGTPTVVWRRTGEIALVGKEFSLLTQWTKDQLLGKTTYIYEVMDNQSAVEYWEKFACHAFNNSRQSVMTTCILIRPSGIPVPCAFCFTIKRDIFDIPLAIVGNVTQEPTEEHIPDSEDPRWVDLFIEYFLDNSDSKNDDLLFFVRKQDSDNEHLDPVFVKRKSAPRVMPQLDDPVLWKETFFLNLIVQLPCKLTVAVCTRTQINPSNGDVSVSVGSETEQKTSMTCSSKHVSKRVYALPTKSRMDIKDSSMECSYPLIYYVIDDYEDMFEHLIVTKGAASYSALLNIYKQKSESKISRRFKMGPVNPPTEYIMMRDKSFSSDPESLKCCMTFVNIPWTSIIT</sequence>
<dbReference type="PANTHER" id="PTHR47659">
    <property type="entry name" value="ZN(II)2CYS6 TRANSCRIPTION FACTOR (EUROFUNG)-RELATED"/>
    <property type="match status" value="1"/>
</dbReference>